<accession>A0A1W6LLE4</accession>
<feature type="transmembrane region" description="Helical" evidence="7">
    <location>
        <begin position="115"/>
        <end position="135"/>
    </location>
</feature>
<keyword evidence="3" id="KW-1003">Cell membrane</keyword>
<name>A0A1W6LLE4_9BACT</name>
<dbReference type="Proteomes" id="UP000193334">
    <property type="component" value="Chromosome"/>
</dbReference>
<keyword evidence="9" id="KW-1185">Reference proteome</keyword>
<keyword evidence="5 7" id="KW-1133">Transmembrane helix</keyword>
<evidence type="ECO:0000256" key="1">
    <source>
        <dbReference type="ARBA" id="ARBA00004651"/>
    </source>
</evidence>
<feature type="transmembrane region" description="Helical" evidence="7">
    <location>
        <begin position="20"/>
        <end position="41"/>
    </location>
</feature>
<dbReference type="InterPro" id="IPR005524">
    <property type="entry name" value="DUF318"/>
</dbReference>
<dbReference type="OrthoDB" id="9810876at2"/>
<dbReference type="PANTHER" id="PTHR34184:SF4">
    <property type="entry name" value="UPF0718 PROTEIN YCGR"/>
    <property type="match status" value="1"/>
</dbReference>
<keyword evidence="4 7" id="KW-0812">Transmembrane</keyword>
<evidence type="ECO:0000313" key="8">
    <source>
        <dbReference type="EMBL" id="ARN56585.1"/>
    </source>
</evidence>
<comment type="similarity">
    <text evidence="2">Belongs to the UPF0718 family.</text>
</comment>
<protein>
    <submittedName>
        <fullName evidence="8">Putative permease</fullName>
    </submittedName>
</protein>
<evidence type="ECO:0000256" key="5">
    <source>
        <dbReference type="ARBA" id="ARBA00022989"/>
    </source>
</evidence>
<dbReference type="EMBL" id="CP021023">
    <property type="protein sequence ID" value="ARN56585.1"/>
    <property type="molecule type" value="Genomic_DNA"/>
</dbReference>
<gene>
    <name evidence="8" type="ORF">STSP1_00968</name>
</gene>
<feature type="transmembrane region" description="Helical" evidence="7">
    <location>
        <begin position="285"/>
        <end position="305"/>
    </location>
</feature>
<dbReference type="RefSeq" id="WP_085755275.1">
    <property type="nucleotide sequence ID" value="NZ_CP021023.1"/>
</dbReference>
<dbReference type="KEGG" id="pbp:STSP1_00968"/>
<proteinExistence type="inferred from homology"/>
<evidence type="ECO:0000256" key="6">
    <source>
        <dbReference type="ARBA" id="ARBA00023136"/>
    </source>
</evidence>
<dbReference type="PANTHER" id="PTHR34184">
    <property type="entry name" value="UPF0718 PROTEIN YCGR"/>
    <property type="match status" value="1"/>
</dbReference>
<evidence type="ECO:0000256" key="2">
    <source>
        <dbReference type="ARBA" id="ARBA00006386"/>
    </source>
</evidence>
<evidence type="ECO:0000256" key="7">
    <source>
        <dbReference type="SAM" id="Phobius"/>
    </source>
</evidence>
<keyword evidence="6 7" id="KW-0472">Membrane</keyword>
<dbReference type="GO" id="GO:0005886">
    <property type="term" value="C:plasma membrane"/>
    <property type="evidence" value="ECO:0007669"/>
    <property type="project" value="UniProtKB-SubCell"/>
</dbReference>
<dbReference type="NCBIfam" id="NF033936">
    <property type="entry name" value="CuZnOut_SO0444"/>
    <property type="match status" value="1"/>
</dbReference>
<dbReference type="AlphaFoldDB" id="A0A1W6LLE4"/>
<sequence>MGFLKTFLKDFWDILGEMSPYLILGFFIAGLVSVFLSASFVRRHLGGGSLPAVFKASLFGVPLPLCSCGVMPVTLSLKEAGAGKGSAVSFLISTPQTGIDSVAVTYSLLGPVFAIVRPVAAFISGIFGGMAVSIFDKELATSADQQPAQQQDKSKNENTETYSQQLKRLGAGGVLKETFSFGFAHLPLKTGRAMLIGLIIAALITVIVPDDFFVEQIQPGFWTLALMVVLGIPIYVCSSASVPIAAALIMKGLSPGAALVFLMTGPATNAASYAVLWKHFGGRCALLYFGSVVVCALAAGIILDYFTFEVGMNVAEAAMAMPPAWLRNSSAVILLAVLLIGTFRDLAAGIKNKQAE</sequence>
<feature type="transmembrane region" description="Helical" evidence="7">
    <location>
        <begin position="256"/>
        <end position="276"/>
    </location>
</feature>
<evidence type="ECO:0000256" key="3">
    <source>
        <dbReference type="ARBA" id="ARBA00022475"/>
    </source>
</evidence>
<feature type="transmembrane region" description="Helical" evidence="7">
    <location>
        <begin position="221"/>
        <end position="250"/>
    </location>
</feature>
<reference evidence="9" key="1">
    <citation type="submission" date="2017-04" db="EMBL/GenBank/DDBJ databases">
        <title>Comparative genomics and description of representatives of a novel lineage of planctomycetes thriving in anoxic sediments.</title>
        <authorList>
            <person name="Spring S."/>
            <person name="Bunk B."/>
            <person name="Sproer C."/>
        </authorList>
    </citation>
    <scope>NUCLEOTIDE SEQUENCE [LARGE SCALE GENOMIC DNA]</scope>
    <source>
        <strain evidence="9">ST-PulAB-D4</strain>
    </source>
</reference>
<evidence type="ECO:0000256" key="4">
    <source>
        <dbReference type="ARBA" id="ARBA00022692"/>
    </source>
</evidence>
<dbReference type="STRING" id="1941349.STSP1_00968"/>
<evidence type="ECO:0000313" key="9">
    <source>
        <dbReference type="Proteomes" id="UP000193334"/>
    </source>
</evidence>
<dbReference type="InterPro" id="IPR052923">
    <property type="entry name" value="UPF0718"/>
</dbReference>
<comment type="subcellular location">
    <subcellularLocation>
        <location evidence="1">Cell membrane</location>
        <topology evidence="1">Multi-pass membrane protein</topology>
    </subcellularLocation>
</comment>
<organism evidence="8 9">
    <name type="scientific">Sedimentisphaera salicampi</name>
    <dbReference type="NCBI Taxonomy" id="1941349"/>
    <lineage>
        <taxon>Bacteria</taxon>
        <taxon>Pseudomonadati</taxon>
        <taxon>Planctomycetota</taxon>
        <taxon>Phycisphaerae</taxon>
        <taxon>Sedimentisphaerales</taxon>
        <taxon>Sedimentisphaeraceae</taxon>
        <taxon>Sedimentisphaera</taxon>
    </lineage>
</organism>
<feature type="transmembrane region" description="Helical" evidence="7">
    <location>
        <begin position="325"/>
        <end position="343"/>
    </location>
</feature>
<dbReference type="Pfam" id="PF03773">
    <property type="entry name" value="ArsP_1"/>
    <property type="match status" value="1"/>
</dbReference>
<feature type="transmembrane region" description="Helical" evidence="7">
    <location>
        <begin position="193"/>
        <end position="214"/>
    </location>
</feature>